<accession>A0A3N7HNC4</accession>
<name>A0A3N7HNC4_POPTR</name>
<reference evidence="1 2" key="1">
    <citation type="journal article" date="2006" name="Science">
        <title>The genome of black cottonwood, Populus trichocarpa (Torr. &amp; Gray).</title>
        <authorList>
            <person name="Tuskan G.A."/>
            <person name="Difazio S."/>
            <person name="Jansson S."/>
            <person name="Bohlmann J."/>
            <person name="Grigoriev I."/>
            <person name="Hellsten U."/>
            <person name="Putnam N."/>
            <person name="Ralph S."/>
            <person name="Rombauts S."/>
            <person name="Salamov A."/>
            <person name="Schein J."/>
            <person name="Sterck L."/>
            <person name="Aerts A."/>
            <person name="Bhalerao R.R."/>
            <person name="Bhalerao R.P."/>
            <person name="Blaudez D."/>
            <person name="Boerjan W."/>
            <person name="Brun A."/>
            <person name="Brunner A."/>
            <person name="Busov V."/>
            <person name="Campbell M."/>
            <person name="Carlson J."/>
            <person name="Chalot M."/>
            <person name="Chapman J."/>
            <person name="Chen G.L."/>
            <person name="Cooper D."/>
            <person name="Coutinho P.M."/>
            <person name="Couturier J."/>
            <person name="Covert S."/>
            <person name="Cronk Q."/>
            <person name="Cunningham R."/>
            <person name="Davis J."/>
            <person name="Degroeve S."/>
            <person name="Dejardin A."/>
            <person name="Depamphilis C."/>
            <person name="Detter J."/>
            <person name="Dirks B."/>
            <person name="Dubchak I."/>
            <person name="Duplessis S."/>
            <person name="Ehlting J."/>
            <person name="Ellis B."/>
            <person name="Gendler K."/>
            <person name="Goodstein D."/>
            <person name="Gribskov M."/>
            <person name="Grimwood J."/>
            <person name="Groover A."/>
            <person name="Gunter L."/>
            <person name="Hamberger B."/>
            <person name="Heinze B."/>
            <person name="Helariutta Y."/>
            <person name="Henrissat B."/>
            <person name="Holligan D."/>
            <person name="Holt R."/>
            <person name="Huang W."/>
            <person name="Islam-Faridi N."/>
            <person name="Jones S."/>
            <person name="Jones-Rhoades M."/>
            <person name="Jorgensen R."/>
            <person name="Joshi C."/>
            <person name="Kangasjarvi J."/>
            <person name="Karlsson J."/>
            <person name="Kelleher C."/>
            <person name="Kirkpatrick R."/>
            <person name="Kirst M."/>
            <person name="Kohler A."/>
            <person name="Kalluri U."/>
            <person name="Larimer F."/>
            <person name="Leebens-Mack J."/>
            <person name="Leple J.C."/>
            <person name="Locascio P."/>
            <person name="Lou Y."/>
            <person name="Lucas S."/>
            <person name="Martin F."/>
            <person name="Montanini B."/>
            <person name="Napoli C."/>
            <person name="Nelson D.R."/>
            <person name="Nelson C."/>
            <person name="Nieminen K."/>
            <person name="Nilsson O."/>
            <person name="Pereda V."/>
            <person name="Peter G."/>
            <person name="Philippe R."/>
            <person name="Pilate G."/>
            <person name="Poliakov A."/>
            <person name="Razumovskaya J."/>
            <person name="Richardson P."/>
            <person name="Rinaldi C."/>
            <person name="Ritland K."/>
            <person name="Rouze P."/>
            <person name="Ryaboy D."/>
            <person name="Schmutz J."/>
            <person name="Schrader J."/>
            <person name="Segerman B."/>
            <person name="Shin H."/>
            <person name="Siddiqui A."/>
            <person name="Sterky F."/>
            <person name="Terry A."/>
            <person name="Tsai C.J."/>
            <person name="Uberbacher E."/>
            <person name="Unneberg P."/>
            <person name="Vahala J."/>
            <person name="Wall K."/>
            <person name="Wessler S."/>
            <person name="Yang G."/>
            <person name="Yin T."/>
            <person name="Douglas C."/>
            <person name="Marra M."/>
            <person name="Sandberg G."/>
            <person name="Van de Peer Y."/>
            <person name="Rokhsar D."/>
        </authorList>
    </citation>
    <scope>NUCLEOTIDE SEQUENCE [LARGE SCALE GENOMIC DNA]</scope>
    <source>
        <strain evidence="2">cv. Nisqually</strain>
    </source>
</reference>
<evidence type="ECO:0000313" key="2">
    <source>
        <dbReference type="Proteomes" id="UP000006729"/>
    </source>
</evidence>
<evidence type="ECO:0000313" key="1">
    <source>
        <dbReference type="EMBL" id="RQP00929.1"/>
    </source>
</evidence>
<dbReference type="Proteomes" id="UP000006729">
    <property type="component" value="Chromosome 15"/>
</dbReference>
<dbReference type="InParanoid" id="A0A3N7HNC4"/>
<gene>
    <name evidence="1" type="ORF">POPTR_015G116750</name>
</gene>
<organism evidence="1 2">
    <name type="scientific">Populus trichocarpa</name>
    <name type="common">Western balsam poplar</name>
    <name type="synonym">Populus balsamifera subsp. trichocarpa</name>
    <dbReference type="NCBI Taxonomy" id="3694"/>
    <lineage>
        <taxon>Eukaryota</taxon>
        <taxon>Viridiplantae</taxon>
        <taxon>Streptophyta</taxon>
        <taxon>Embryophyta</taxon>
        <taxon>Tracheophyta</taxon>
        <taxon>Spermatophyta</taxon>
        <taxon>Magnoliopsida</taxon>
        <taxon>eudicotyledons</taxon>
        <taxon>Gunneridae</taxon>
        <taxon>Pentapetalae</taxon>
        <taxon>rosids</taxon>
        <taxon>fabids</taxon>
        <taxon>Malpighiales</taxon>
        <taxon>Salicaceae</taxon>
        <taxon>Saliceae</taxon>
        <taxon>Populus</taxon>
    </lineage>
</organism>
<proteinExistence type="predicted"/>
<protein>
    <submittedName>
        <fullName evidence="1">Uncharacterized protein</fullName>
    </submittedName>
</protein>
<sequence length="111" mass="12720">MQSNQSCRQLEMQNCKCSFDLAPLHRSTSDHSFFKFQVPVSHSPTLPDSFSLSPFPGNLKNHIPPIRSVLGETKILQFCIDNEAFQPGLHSWTALLYFQYWDTRKACCILV</sequence>
<dbReference type="AlphaFoldDB" id="A0A3N7HNC4"/>
<dbReference type="EMBL" id="CM009304">
    <property type="protein sequence ID" value="RQP00929.1"/>
    <property type="molecule type" value="Genomic_DNA"/>
</dbReference>
<keyword evidence="2" id="KW-1185">Reference proteome</keyword>